<dbReference type="PANTHER" id="PTHR10742:SF410">
    <property type="entry name" value="LYSINE-SPECIFIC HISTONE DEMETHYLASE 2"/>
    <property type="match status" value="1"/>
</dbReference>
<dbReference type="SUPFAM" id="SSF54373">
    <property type="entry name" value="FAD-linked reductases, C-terminal domain"/>
    <property type="match status" value="1"/>
</dbReference>
<dbReference type="Pfam" id="PF01593">
    <property type="entry name" value="Amino_oxidase"/>
    <property type="match status" value="2"/>
</dbReference>
<comment type="caution">
    <text evidence="2">The sequence shown here is derived from an EMBL/GenBank/DDBJ whole genome shotgun (WGS) entry which is preliminary data.</text>
</comment>
<dbReference type="Proteomes" id="UP001384579">
    <property type="component" value="Unassembled WGS sequence"/>
</dbReference>
<organism evidence="2 3">
    <name type="scientific">Microcoleus anatoxicus PTRS2</name>
    <dbReference type="NCBI Taxonomy" id="2705321"/>
    <lineage>
        <taxon>Bacteria</taxon>
        <taxon>Bacillati</taxon>
        <taxon>Cyanobacteriota</taxon>
        <taxon>Cyanophyceae</taxon>
        <taxon>Oscillatoriophycideae</taxon>
        <taxon>Oscillatoriales</taxon>
        <taxon>Microcoleaceae</taxon>
        <taxon>Microcoleus</taxon>
        <taxon>Microcoleus anatoxicus</taxon>
    </lineage>
</organism>
<accession>A0ABU8YKU5</accession>
<evidence type="ECO:0000313" key="2">
    <source>
        <dbReference type="EMBL" id="MEK0185006.1"/>
    </source>
</evidence>
<dbReference type="PRINTS" id="PR00419">
    <property type="entry name" value="ADXRDTASE"/>
</dbReference>
<dbReference type="PANTHER" id="PTHR10742">
    <property type="entry name" value="FLAVIN MONOAMINE OXIDASE"/>
    <property type="match status" value="1"/>
</dbReference>
<gene>
    <name evidence="2" type="ORF">WMG39_09050</name>
</gene>
<evidence type="ECO:0000259" key="1">
    <source>
        <dbReference type="Pfam" id="PF01593"/>
    </source>
</evidence>
<sequence length="653" mass="74640">MGLHAGIDKFITTIERKVRATPNRTWRFDFPNTADFNFNYYKLLSDARESAIAYNQNPNLRIAIVGAGLAGLTAARELFRCGYTTIDLYEASDRIGGRTYSIPLNNPQTDSHTVFEMGAMRIPYFTDPGSGNSVMDYYSSLFQISTQPFPNPGSKVADTGIFLNNGYGPNVNEPYSQPNLDIWRAGEPEPPEPLLRLVYQKWSHFATQVIHECQKHYETEDWQTFWHLLVQHYWDKNFRELVYMPATEYNPNQPGFFGGLGMTEEESNLFYTIGAGDGSWGAFYDISSLYPIRTLLFGFGENHQLIEGRFDGQKSFLPGEEYKIPAHDSLRQPLVPPNYLGIQSLAECLFYQPVVSKFVEPISLYQATKLEQYQINLYTRNPVQKLKRYSDGNIELSSEFLEPKTYDAVILTAPTWALQISTDFDGFNPKTELPFSVLNSIKVSHWISSCKVFYPLKERYWGEGKKIPQLISTDTYLQGVYGYAVKDEPGVLLLSYTWEDDANKLLGLAHESATIEEADRALAQKCLKELDNLLMSCVNIQTPISPYVDEQQPIVIQWSKKPSYRGCAKLYREMSWNTDYLLLRYNQELSARSNLYFAGEAFSVEGGWLEPALRSALDAVIHLVQNTNGEFLNSFQYSNYPRYESWSPSLQEN</sequence>
<dbReference type="InterPro" id="IPR002937">
    <property type="entry name" value="Amino_oxidase"/>
</dbReference>
<dbReference type="InterPro" id="IPR050281">
    <property type="entry name" value="Flavin_monoamine_oxidase"/>
</dbReference>
<proteinExistence type="predicted"/>
<dbReference type="InterPro" id="IPR036188">
    <property type="entry name" value="FAD/NAD-bd_sf"/>
</dbReference>
<keyword evidence="3" id="KW-1185">Reference proteome</keyword>
<dbReference type="SUPFAM" id="SSF51905">
    <property type="entry name" value="FAD/NAD(P)-binding domain"/>
    <property type="match status" value="1"/>
</dbReference>
<name>A0ABU8YKU5_9CYAN</name>
<feature type="domain" description="Amine oxidase" evidence="1">
    <location>
        <begin position="69"/>
        <end position="153"/>
    </location>
</feature>
<dbReference type="Gene3D" id="1.10.405.40">
    <property type="match status" value="1"/>
</dbReference>
<dbReference type="RefSeq" id="WP_340521481.1">
    <property type="nucleotide sequence ID" value="NZ_JBBLXS010000087.1"/>
</dbReference>
<protein>
    <submittedName>
        <fullName evidence="2">FAD-dependent oxidoreductase</fullName>
    </submittedName>
</protein>
<dbReference type="Gene3D" id="3.50.50.60">
    <property type="entry name" value="FAD/NAD(P)-binding domain"/>
    <property type="match status" value="1"/>
</dbReference>
<dbReference type="Gene3D" id="3.90.660.10">
    <property type="match status" value="1"/>
</dbReference>
<feature type="domain" description="Amine oxidase" evidence="1">
    <location>
        <begin position="376"/>
        <end position="619"/>
    </location>
</feature>
<dbReference type="EMBL" id="JBBLXS010000087">
    <property type="protein sequence ID" value="MEK0185006.1"/>
    <property type="molecule type" value="Genomic_DNA"/>
</dbReference>
<reference evidence="2 3" key="1">
    <citation type="journal article" date="2020" name="Harmful Algae">
        <title>Molecular and morphological characterization of a novel dihydroanatoxin-a producing Microcoleus species (cyanobacteria) from the Russian River, California, USA.</title>
        <authorList>
            <person name="Conklin K.Y."/>
            <person name="Stancheva R."/>
            <person name="Otten T.G."/>
            <person name="Fadness R."/>
            <person name="Boyer G.L."/>
            <person name="Read B."/>
            <person name="Zhang X."/>
            <person name="Sheath R.G."/>
        </authorList>
    </citation>
    <scope>NUCLEOTIDE SEQUENCE [LARGE SCALE GENOMIC DNA]</scope>
    <source>
        <strain evidence="2 3">PTRS2</strain>
    </source>
</reference>
<evidence type="ECO:0000313" key="3">
    <source>
        <dbReference type="Proteomes" id="UP001384579"/>
    </source>
</evidence>